<keyword evidence="2" id="KW-0732">Signal</keyword>
<proteinExistence type="predicted"/>
<name>A0A834AZ68_9CHIR</name>
<gene>
    <name evidence="3" type="ORF">HJG60_010069</name>
</gene>
<feature type="region of interest" description="Disordered" evidence="1">
    <location>
        <begin position="105"/>
        <end position="139"/>
    </location>
</feature>
<dbReference type="AlphaFoldDB" id="A0A834AZ68"/>
<evidence type="ECO:0000256" key="2">
    <source>
        <dbReference type="SAM" id="SignalP"/>
    </source>
</evidence>
<accession>A0A834AZ68</accession>
<feature type="signal peptide" evidence="2">
    <location>
        <begin position="1"/>
        <end position="33"/>
    </location>
</feature>
<comment type="caution">
    <text evidence="3">The sequence shown here is derived from an EMBL/GenBank/DDBJ whole genome shotgun (WGS) entry which is preliminary data.</text>
</comment>
<protein>
    <submittedName>
        <fullName evidence="3">Uncharacterized protein</fullName>
    </submittedName>
</protein>
<reference evidence="3 4" key="1">
    <citation type="journal article" date="2020" name="Nature">
        <title>Six reference-quality genomes reveal evolution of bat adaptations.</title>
        <authorList>
            <person name="Jebb D."/>
            <person name="Huang Z."/>
            <person name="Pippel M."/>
            <person name="Hughes G.M."/>
            <person name="Lavrichenko K."/>
            <person name="Devanna P."/>
            <person name="Winkler S."/>
            <person name="Jermiin L.S."/>
            <person name="Skirmuntt E.C."/>
            <person name="Katzourakis A."/>
            <person name="Burkitt-Gray L."/>
            <person name="Ray D.A."/>
            <person name="Sullivan K.A.M."/>
            <person name="Roscito J.G."/>
            <person name="Kirilenko B.M."/>
            <person name="Davalos L.M."/>
            <person name="Corthals A.P."/>
            <person name="Power M.L."/>
            <person name="Jones G."/>
            <person name="Ransome R.D."/>
            <person name="Dechmann D.K.N."/>
            <person name="Locatelli A.G."/>
            <person name="Puechmaille S.J."/>
            <person name="Fedrigo O."/>
            <person name="Jarvis E.D."/>
            <person name="Hiller M."/>
            <person name="Vernes S.C."/>
            <person name="Myers E.W."/>
            <person name="Teeling E.C."/>
        </authorList>
    </citation>
    <scope>NUCLEOTIDE SEQUENCE [LARGE SCALE GENOMIC DNA]</scope>
    <source>
        <strain evidence="3">Bat1K_MPI-CBG_1</strain>
    </source>
</reference>
<sequence length="177" mass="19054">MGRGRRRLPHPFRGGRSLSLRYLLCISIQLVLAEGPGANAVHPGGLPLHWRVLGGLRPPAPFPGKDETEFHVSLKGLRFPASALRTGALGRPWIDGVDLPSTLSVEAPSGAGSSERQCSWVPDSGSHWTKPRSGESRASREFVRGRWARIPKHLPVANRSAGVIPAAPVAPRANSLY</sequence>
<evidence type="ECO:0000313" key="3">
    <source>
        <dbReference type="EMBL" id="KAF6119594.1"/>
    </source>
</evidence>
<dbReference type="EMBL" id="JABVXQ010000003">
    <property type="protein sequence ID" value="KAF6119594.1"/>
    <property type="molecule type" value="Genomic_DNA"/>
</dbReference>
<dbReference type="Proteomes" id="UP000664940">
    <property type="component" value="Unassembled WGS sequence"/>
</dbReference>
<evidence type="ECO:0000313" key="4">
    <source>
        <dbReference type="Proteomes" id="UP000664940"/>
    </source>
</evidence>
<feature type="chain" id="PRO_5032490540" evidence="2">
    <location>
        <begin position="34"/>
        <end position="177"/>
    </location>
</feature>
<organism evidence="3 4">
    <name type="scientific">Phyllostomus discolor</name>
    <name type="common">pale spear-nosed bat</name>
    <dbReference type="NCBI Taxonomy" id="89673"/>
    <lineage>
        <taxon>Eukaryota</taxon>
        <taxon>Metazoa</taxon>
        <taxon>Chordata</taxon>
        <taxon>Craniata</taxon>
        <taxon>Vertebrata</taxon>
        <taxon>Euteleostomi</taxon>
        <taxon>Mammalia</taxon>
        <taxon>Eutheria</taxon>
        <taxon>Laurasiatheria</taxon>
        <taxon>Chiroptera</taxon>
        <taxon>Yangochiroptera</taxon>
        <taxon>Phyllostomidae</taxon>
        <taxon>Phyllostominae</taxon>
        <taxon>Phyllostomus</taxon>
    </lineage>
</organism>
<evidence type="ECO:0000256" key="1">
    <source>
        <dbReference type="SAM" id="MobiDB-lite"/>
    </source>
</evidence>